<keyword evidence="5 6" id="KW-0378">Hydrolase</keyword>
<proteinExistence type="inferred from homology"/>
<dbReference type="InterPro" id="IPR015797">
    <property type="entry name" value="NUDIX_hydrolase-like_dom_sf"/>
</dbReference>
<dbReference type="InterPro" id="IPR020084">
    <property type="entry name" value="NUDIX_hydrolase_CS"/>
</dbReference>
<evidence type="ECO:0000256" key="3">
    <source>
        <dbReference type="ARBA" id="ARBA00011245"/>
    </source>
</evidence>
<evidence type="ECO:0000256" key="1">
    <source>
        <dbReference type="ARBA" id="ARBA00001946"/>
    </source>
</evidence>
<dbReference type="InterPro" id="IPR033713">
    <property type="entry name" value="NudJ"/>
</dbReference>
<evidence type="ECO:0000256" key="7">
    <source>
        <dbReference type="SAM" id="MobiDB-lite"/>
    </source>
</evidence>
<dbReference type="PROSITE" id="PS00893">
    <property type="entry name" value="NUDIX_BOX"/>
    <property type="match status" value="1"/>
</dbReference>
<evidence type="ECO:0000259" key="8">
    <source>
        <dbReference type="PROSITE" id="PS51462"/>
    </source>
</evidence>
<organism evidence="9 10">
    <name type="scientific">Pseudaeromonas sharmana</name>
    <dbReference type="NCBI Taxonomy" id="328412"/>
    <lineage>
        <taxon>Bacteria</taxon>
        <taxon>Pseudomonadati</taxon>
        <taxon>Pseudomonadota</taxon>
        <taxon>Gammaproteobacteria</taxon>
        <taxon>Aeromonadales</taxon>
        <taxon>Aeromonadaceae</taxon>
        <taxon>Pseudaeromonas</taxon>
    </lineage>
</organism>
<comment type="similarity">
    <text evidence="2 6">Belongs to the Nudix hydrolase family. NudJ subfamily.</text>
</comment>
<comment type="caution">
    <text evidence="9">The sequence shown here is derived from an EMBL/GenBank/DDBJ whole genome shotgun (WGS) entry which is preliminary data.</text>
</comment>
<accession>A0ABV8CNI2</accession>
<comment type="cofactor">
    <cofactor evidence="1 6">
        <name>Mg(2+)</name>
        <dbReference type="ChEBI" id="CHEBI:18420"/>
    </cofactor>
</comment>
<dbReference type="PANTHER" id="PTHR43222">
    <property type="entry name" value="NUDIX HYDROLASE 23"/>
    <property type="match status" value="1"/>
</dbReference>
<sequence>MIRFRPNVTVAAVIRWQDKFLLVEERDHGHQVFNQPAGHLEAGENLLEAACREIREETGLNLQPDGWLGTYLYSSPYRKLTYLRFCFYCELTTAPGEHQPDDPDNDIVACHWLTETEIRALGKKLRSPLVLECLDDYLSGVRLPLSTLKDRRKPLQPRRYFKPRRQHNQRDNPSGS</sequence>
<evidence type="ECO:0000313" key="9">
    <source>
        <dbReference type="EMBL" id="MFC3913658.1"/>
    </source>
</evidence>
<comment type="subunit">
    <text evidence="3 6">Monomer.</text>
</comment>
<dbReference type="Proteomes" id="UP001595692">
    <property type="component" value="Unassembled WGS sequence"/>
</dbReference>
<dbReference type="SUPFAM" id="SSF55811">
    <property type="entry name" value="Nudix"/>
    <property type="match status" value="1"/>
</dbReference>
<feature type="domain" description="Nudix hydrolase" evidence="8">
    <location>
        <begin position="3"/>
        <end position="135"/>
    </location>
</feature>
<name>A0ABV8CNI2_9GAMM</name>
<dbReference type="InterPro" id="IPR000086">
    <property type="entry name" value="NUDIX_hydrolase_dom"/>
</dbReference>
<dbReference type="EMBL" id="JBHSAF010000010">
    <property type="protein sequence ID" value="MFC3913658.1"/>
    <property type="molecule type" value="Genomic_DNA"/>
</dbReference>
<dbReference type="Pfam" id="PF00293">
    <property type="entry name" value="NUDIX"/>
    <property type="match status" value="1"/>
</dbReference>
<reference evidence="10" key="1">
    <citation type="journal article" date="2019" name="Int. J. Syst. Evol. Microbiol.">
        <title>The Global Catalogue of Microorganisms (GCM) 10K type strain sequencing project: providing services to taxonomists for standard genome sequencing and annotation.</title>
        <authorList>
            <consortium name="The Broad Institute Genomics Platform"/>
            <consortium name="The Broad Institute Genome Sequencing Center for Infectious Disease"/>
            <person name="Wu L."/>
            <person name="Ma J."/>
        </authorList>
    </citation>
    <scope>NUCLEOTIDE SEQUENCE [LARGE SCALE GENOMIC DNA]</scope>
    <source>
        <strain evidence="10">CCUG 54939</strain>
    </source>
</reference>
<gene>
    <name evidence="6" type="primary">nudJ</name>
    <name evidence="9" type="ORF">ACFOSS_09275</name>
</gene>
<dbReference type="Gene3D" id="3.90.79.10">
    <property type="entry name" value="Nucleoside Triphosphate Pyrophosphohydrolase"/>
    <property type="match status" value="1"/>
</dbReference>
<keyword evidence="10" id="KW-1185">Reference proteome</keyword>
<feature type="compositionally biased region" description="Basic residues" evidence="7">
    <location>
        <begin position="156"/>
        <end position="167"/>
    </location>
</feature>
<evidence type="ECO:0000256" key="6">
    <source>
        <dbReference type="RuleBase" id="RU364043"/>
    </source>
</evidence>
<evidence type="ECO:0000313" key="10">
    <source>
        <dbReference type="Proteomes" id="UP001595692"/>
    </source>
</evidence>
<protein>
    <recommendedName>
        <fullName evidence="4 6">Phosphatase NudJ</fullName>
        <ecNumber evidence="6">3.6.1.-</ecNumber>
    </recommendedName>
</protein>
<dbReference type="GO" id="GO:0016787">
    <property type="term" value="F:hydrolase activity"/>
    <property type="evidence" value="ECO:0007669"/>
    <property type="project" value="UniProtKB-KW"/>
</dbReference>
<evidence type="ECO:0000256" key="4">
    <source>
        <dbReference type="ARBA" id="ARBA00015552"/>
    </source>
</evidence>
<dbReference type="PROSITE" id="PS51462">
    <property type="entry name" value="NUDIX"/>
    <property type="match status" value="1"/>
</dbReference>
<feature type="region of interest" description="Disordered" evidence="7">
    <location>
        <begin position="156"/>
        <end position="176"/>
    </location>
</feature>
<keyword evidence="6" id="KW-0460">Magnesium</keyword>
<evidence type="ECO:0000256" key="5">
    <source>
        <dbReference type="ARBA" id="ARBA00022801"/>
    </source>
</evidence>
<dbReference type="CDD" id="cd03675">
    <property type="entry name" value="NUDIX_Hydrolase"/>
    <property type="match status" value="1"/>
</dbReference>
<dbReference type="PANTHER" id="PTHR43222:SF11">
    <property type="entry name" value="PHOSPHATASE NUDJ"/>
    <property type="match status" value="1"/>
</dbReference>
<dbReference type="EC" id="3.6.1.-" evidence="6"/>
<evidence type="ECO:0000256" key="2">
    <source>
        <dbReference type="ARBA" id="ARBA00007608"/>
    </source>
</evidence>
<dbReference type="RefSeq" id="WP_377152054.1">
    <property type="nucleotide sequence ID" value="NZ_JBHSAF010000010.1"/>
</dbReference>